<gene>
    <name evidence="7" type="ORF">ATO11_15930</name>
</gene>
<dbReference type="SUPFAM" id="SSF53092">
    <property type="entry name" value="Creatinase/prolidase N-terminal domain"/>
    <property type="match status" value="1"/>
</dbReference>
<dbReference type="InterPro" id="IPR033740">
    <property type="entry name" value="Pept_M24B"/>
</dbReference>
<dbReference type="Pfam" id="PF16189">
    <property type="entry name" value="Creatinase_N_2"/>
    <property type="match status" value="1"/>
</dbReference>
<dbReference type="EMBL" id="AQQZ01000008">
    <property type="protein sequence ID" value="KNG92523.1"/>
    <property type="molecule type" value="Genomic_DNA"/>
</dbReference>
<dbReference type="CDD" id="cd01085">
    <property type="entry name" value="APP"/>
    <property type="match status" value="1"/>
</dbReference>
<comment type="similarity">
    <text evidence="1">Belongs to the peptidase M24B family.</text>
</comment>
<dbReference type="PANTHER" id="PTHR43763:SF6">
    <property type="entry name" value="XAA-PRO AMINOPEPTIDASE 1"/>
    <property type="match status" value="1"/>
</dbReference>
<dbReference type="OrthoDB" id="9806388at2"/>
<dbReference type="Pfam" id="PF16188">
    <property type="entry name" value="Peptidase_M24_C"/>
    <property type="match status" value="1"/>
</dbReference>
<dbReference type="SUPFAM" id="SSF55920">
    <property type="entry name" value="Creatinase/aminopeptidase"/>
    <property type="match status" value="1"/>
</dbReference>
<proteinExistence type="inferred from homology"/>
<comment type="caution">
    <text evidence="7">The sequence shown here is derived from an EMBL/GenBank/DDBJ whole genome shotgun (WGS) entry which is preliminary data.</text>
</comment>
<protein>
    <submittedName>
        <fullName evidence="7">X-Pro aminopeptidase</fullName>
    </submittedName>
</protein>
<keyword evidence="8" id="KW-1185">Reference proteome</keyword>
<keyword evidence="7" id="KW-0031">Aminopeptidase</keyword>
<dbReference type="GO" id="GO:0070006">
    <property type="term" value="F:metalloaminopeptidase activity"/>
    <property type="evidence" value="ECO:0007669"/>
    <property type="project" value="InterPro"/>
</dbReference>
<dbReference type="InterPro" id="IPR000994">
    <property type="entry name" value="Pept_M24"/>
</dbReference>
<name>A0A0L1JMA3_9RHOB</name>
<keyword evidence="3" id="KW-0378">Hydrolase</keyword>
<dbReference type="PANTHER" id="PTHR43763">
    <property type="entry name" value="XAA-PRO AMINOPEPTIDASE 1"/>
    <property type="match status" value="1"/>
</dbReference>
<dbReference type="GO" id="GO:0005737">
    <property type="term" value="C:cytoplasm"/>
    <property type="evidence" value="ECO:0007669"/>
    <property type="project" value="UniProtKB-ARBA"/>
</dbReference>
<keyword evidence="2" id="KW-0479">Metal-binding</keyword>
<dbReference type="Proteomes" id="UP000036938">
    <property type="component" value="Unassembled WGS sequence"/>
</dbReference>
<keyword evidence="7" id="KW-0645">Protease</keyword>
<organism evidence="7 8">
    <name type="scientific">Pseudaestuariivita atlantica</name>
    <dbReference type="NCBI Taxonomy" id="1317121"/>
    <lineage>
        <taxon>Bacteria</taxon>
        <taxon>Pseudomonadati</taxon>
        <taxon>Pseudomonadota</taxon>
        <taxon>Alphaproteobacteria</taxon>
        <taxon>Rhodobacterales</taxon>
        <taxon>Paracoccaceae</taxon>
        <taxon>Pseudaestuariivita</taxon>
    </lineage>
</organism>
<dbReference type="Gene3D" id="3.90.230.10">
    <property type="entry name" value="Creatinase/methionine aminopeptidase superfamily"/>
    <property type="match status" value="1"/>
</dbReference>
<dbReference type="InterPro" id="IPR029149">
    <property type="entry name" value="Creatin/AminoP/Spt16_N"/>
</dbReference>
<feature type="domain" description="Peptidase M24 C-terminal" evidence="6">
    <location>
        <begin position="536"/>
        <end position="595"/>
    </location>
</feature>
<dbReference type="RefSeq" id="WP_050531905.1">
    <property type="nucleotide sequence ID" value="NZ_AQQZ01000008.1"/>
</dbReference>
<dbReference type="InterPro" id="IPR032416">
    <property type="entry name" value="Peptidase_M24_C"/>
</dbReference>
<sequence>MFQTFSSSASPDQGPPRLAALRGAMEAAGLDGFLVPKADRHQGEYVAPCDERLTWLTGFTGSAGFACVLKDVAGVFVDGRYRVQVRAQVADVFTPVDWPEVGLADWLKAQNATGKLGYDPWLHTVREVEALEQALDGRDLALEPVTNLIDPLWADRPDPPAAPVVDYPVSHAGTSSRAKRASAAKTLREAGHRAAILTLPDSICWLLNIRGADIPRIPIVQAFAVLHEDGRVTVYSNPAKFAGLDPDPDITLRDWRDFDGDLAALDGPVRIDPLSCPAAVAQRLDAAGVAVARGDDPCVLPKACKSDVEIEGSREAHLRDGAAMCEFLCWLDAQPAGSLTEIDVVRALEGYRRATNALQDISFETIAGAGPNGAIVHYRVTEETNRGVGDGELLLVDSGGQYLDGTTDITRTIAIGTPPQDAAEAFTRVLQGMIAISRVRFPGGLAGRDLDALARVPLWAAGQDYGHGTGHGVGAYLSVHEGPQRLSRISHVPLQPGMILSNEPGFYLEGRFGIRIENLIVVQPAPDLPGGTVDGMLHFETITWVPIDRRLIRVEMLTRAERDWMDAYHAQVRARIGPRLSDAATAWLDAATAPL</sequence>
<dbReference type="AlphaFoldDB" id="A0A0L1JMA3"/>
<evidence type="ECO:0000313" key="8">
    <source>
        <dbReference type="Proteomes" id="UP000036938"/>
    </source>
</evidence>
<dbReference type="Gene3D" id="3.40.350.10">
    <property type="entry name" value="Creatinase/prolidase N-terminal domain"/>
    <property type="match status" value="2"/>
</dbReference>
<dbReference type="Pfam" id="PF00557">
    <property type="entry name" value="Peptidase_M24"/>
    <property type="match status" value="1"/>
</dbReference>
<dbReference type="InterPro" id="IPR036005">
    <property type="entry name" value="Creatinase/aminopeptidase-like"/>
</dbReference>
<dbReference type="GO" id="GO:0046872">
    <property type="term" value="F:metal ion binding"/>
    <property type="evidence" value="ECO:0007669"/>
    <property type="project" value="UniProtKB-KW"/>
</dbReference>
<dbReference type="InterPro" id="IPR000587">
    <property type="entry name" value="Creatinase_N"/>
</dbReference>
<evidence type="ECO:0000259" key="4">
    <source>
        <dbReference type="Pfam" id="PF00557"/>
    </source>
</evidence>
<dbReference type="InterPro" id="IPR050422">
    <property type="entry name" value="X-Pro_aminopeptidase_P"/>
</dbReference>
<reference evidence="7 8" key="1">
    <citation type="journal article" date="2015" name="Int. J. Syst. Evol. Microbiol.">
        <title>Aestuariivita atlantica sp. nov., isolated from deep sea sediment of the Atlantic Ocean.</title>
        <authorList>
            <person name="Li G."/>
            <person name="Lai Q."/>
            <person name="Du Y."/>
            <person name="Liu X."/>
            <person name="Sun F."/>
            <person name="Shao Z."/>
        </authorList>
    </citation>
    <scope>NUCLEOTIDE SEQUENCE [LARGE SCALE GENOMIC DNA]</scope>
    <source>
        <strain evidence="7 8">22II-S11-z3</strain>
    </source>
</reference>
<feature type="domain" description="Creatinase N-terminal" evidence="5">
    <location>
        <begin position="17"/>
        <end position="151"/>
    </location>
</feature>
<dbReference type="FunFam" id="3.90.230.10:FF:000009">
    <property type="entry name" value="xaa-Pro aminopeptidase 2"/>
    <property type="match status" value="1"/>
</dbReference>
<evidence type="ECO:0000256" key="3">
    <source>
        <dbReference type="ARBA" id="ARBA00022801"/>
    </source>
</evidence>
<evidence type="ECO:0000259" key="5">
    <source>
        <dbReference type="Pfam" id="PF01321"/>
    </source>
</evidence>
<feature type="domain" description="Peptidase M24" evidence="4">
    <location>
        <begin position="313"/>
        <end position="523"/>
    </location>
</feature>
<evidence type="ECO:0000256" key="1">
    <source>
        <dbReference type="ARBA" id="ARBA00008766"/>
    </source>
</evidence>
<dbReference type="STRING" id="1317121.ATO11_15930"/>
<dbReference type="PATRIC" id="fig|1317121.7.peg.3910"/>
<evidence type="ECO:0000259" key="6">
    <source>
        <dbReference type="Pfam" id="PF16188"/>
    </source>
</evidence>
<evidence type="ECO:0000256" key="2">
    <source>
        <dbReference type="ARBA" id="ARBA00022723"/>
    </source>
</evidence>
<evidence type="ECO:0000313" key="7">
    <source>
        <dbReference type="EMBL" id="KNG92523.1"/>
    </source>
</evidence>
<accession>A0A0L1JMA3</accession>
<dbReference type="Pfam" id="PF01321">
    <property type="entry name" value="Creatinase_N"/>
    <property type="match status" value="1"/>
</dbReference>